<evidence type="ECO:0000313" key="2">
    <source>
        <dbReference type="EMBL" id="JAA65866.1"/>
    </source>
</evidence>
<reference evidence="2" key="1">
    <citation type="submission" date="2012-12" db="EMBL/GenBank/DDBJ databases">
        <title>Identification and characterization of a phenylalanine ammonia-lyase gene family in Isatis indigotica Fort.</title>
        <authorList>
            <person name="Liu Q."/>
            <person name="Chen J."/>
            <person name="Zhou X."/>
            <person name="Di P."/>
            <person name="Xiao Y."/>
            <person name="Xuan H."/>
            <person name="Zhang L."/>
            <person name="Chen W."/>
        </authorList>
    </citation>
    <scope>NUCLEOTIDE SEQUENCE</scope>
    <source>
        <tissue evidence="2">Salivary gland</tissue>
    </source>
</reference>
<accession>A0A0K8R484</accession>
<proteinExistence type="evidence at transcript level"/>
<sequence length="122" mass="13250">MNRYLVLSASRSSSLFLRSRQHTTNAAAACLFTEALFFLVSLFGTPTVESRSVWIAPRAARWHHVGTASPPPGLRHHRGRAFHRAVPDVGRATAISVTGVRRTAARPGGGFASHRKAPPCRP</sequence>
<feature type="compositionally biased region" description="Basic residues" evidence="1">
    <location>
        <begin position="113"/>
        <end position="122"/>
    </location>
</feature>
<dbReference type="EMBL" id="GADI01007942">
    <property type="protein sequence ID" value="JAA65866.1"/>
    <property type="molecule type" value="mRNA"/>
</dbReference>
<protein>
    <submittedName>
        <fullName evidence="2">Putative polypeptide n-acetylgalactosaminyltransferase</fullName>
    </submittedName>
</protein>
<dbReference type="AlphaFoldDB" id="A0A0K8R484"/>
<evidence type="ECO:0000256" key="1">
    <source>
        <dbReference type="SAM" id="MobiDB-lite"/>
    </source>
</evidence>
<dbReference type="GO" id="GO:0016740">
    <property type="term" value="F:transferase activity"/>
    <property type="evidence" value="ECO:0007669"/>
    <property type="project" value="UniProtKB-KW"/>
</dbReference>
<organism evidence="2">
    <name type="scientific">Ixodes ricinus</name>
    <name type="common">Common tick</name>
    <name type="synonym">Acarus ricinus</name>
    <dbReference type="NCBI Taxonomy" id="34613"/>
    <lineage>
        <taxon>Eukaryota</taxon>
        <taxon>Metazoa</taxon>
        <taxon>Ecdysozoa</taxon>
        <taxon>Arthropoda</taxon>
        <taxon>Chelicerata</taxon>
        <taxon>Arachnida</taxon>
        <taxon>Acari</taxon>
        <taxon>Parasitiformes</taxon>
        <taxon>Ixodida</taxon>
        <taxon>Ixodoidea</taxon>
        <taxon>Ixodidae</taxon>
        <taxon>Ixodinae</taxon>
        <taxon>Ixodes</taxon>
    </lineage>
</organism>
<keyword evidence="2" id="KW-0808">Transferase</keyword>
<name>A0A0K8R484_IXORI</name>
<feature type="region of interest" description="Disordered" evidence="1">
    <location>
        <begin position="102"/>
        <end position="122"/>
    </location>
</feature>